<gene>
    <name evidence="1" type="ORF">SVUK_LOCUS14771</name>
</gene>
<dbReference type="AlphaFoldDB" id="A0A3P7JG87"/>
<dbReference type="EMBL" id="UYYB01106288">
    <property type="protein sequence ID" value="VDM79773.1"/>
    <property type="molecule type" value="Genomic_DNA"/>
</dbReference>
<evidence type="ECO:0000313" key="2">
    <source>
        <dbReference type="Proteomes" id="UP000270094"/>
    </source>
</evidence>
<dbReference type="Proteomes" id="UP000270094">
    <property type="component" value="Unassembled WGS sequence"/>
</dbReference>
<evidence type="ECO:0000313" key="1">
    <source>
        <dbReference type="EMBL" id="VDM79773.1"/>
    </source>
</evidence>
<name>A0A3P7JG87_STRVU</name>
<proteinExistence type="predicted"/>
<keyword evidence="2" id="KW-1185">Reference proteome</keyword>
<accession>A0A3P7JG87</accession>
<reference evidence="1 2" key="1">
    <citation type="submission" date="2018-11" db="EMBL/GenBank/DDBJ databases">
        <authorList>
            <consortium name="Pathogen Informatics"/>
        </authorList>
    </citation>
    <scope>NUCLEOTIDE SEQUENCE [LARGE SCALE GENOMIC DNA]</scope>
</reference>
<sequence>MASAVAGSRGSFSTHPRLKCFGCSGSTTVTLYSYTSAALRACFPPDEHINSLALQKSPFDYFEEAGISRPLPPLVSISTASRMLNAT</sequence>
<protein>
    <submittedName>
        <fullName evidence="1">Uncharacterized protein</fullName>
    </submittedName>
</protein>
<organism evidence="1 2">
    <name type="scientific">Strongylus vulgaris</name>
    <name type="common">Blood worm</name>
    <dbReference type="NCBI Taxonomy" id="40348"/>
    <lineage>
        <taxon>Eukaryota</taxon>
        <taxon>Metazoa</taxon>
        <taxon>Ecdysozoa</taxon>
        <taxon>Nematoda</taxon>
        <taxon>Chromadorea</taxon>
        <taxon>Rhabditida</taxon>
        <taxon>Rhabditina</taxon>
        <taxon>Rhabditomorpha</taxon>
        <taxon>Strongyloidea</taxon>
        <taxon>Strongylidae</taxon>
        <taxon>Strongylus</taxon>
    </lineage>
</organism>